<reference evidence="1" key="1">
    <citation type="submission" date="2020-11" db="EMBL/GenBank/DDBJ databases">
        <authorList>
            <person name="Tran Van P."/>
        </authorList>
    </citation>
    <scope>NUCLEOTIDE SEQUENCE</scope>
</reference>
<accession>A0A7R9DEP4</accession>
<proteinExistence type="predicted"/>
<name>A0A7R9DEP4_TIMCR</name>
<sequence length="138" mass="15509">MDVWKSLVTHKRIINITNYQITQQSSALEEGEGGGALCFLRPGRLLRNSVDRDPKVNQSELSMNKCSIARCMLLLTLFMLTELTLANVKKPPFNGSIFGKRGNYGGELRDRVDHTRSHVDMCSHLLSTTEPVRDDSSE</sequence>
<gene>
    <name evidence="1" type="ORF">TCEB3V08_LOCUS11109</name>
</gene>
<dbReference type="EMBL" id="OC322448">
    <property type="protein sequence ID" value="CAD7411815.1"/>
    <property type="molecule type" value="Genomic_DNA"/>
</dbReference>
<evidence type="ECO:0000313" key="1">
    <source>
        <dbReference type="EMBL" id="CAD7411815.1"/>
    </source>
</evidence>
<protein>
    <submittedName>
        <fullName evidence="1">Uncharacterized protein</fullName>
    </submittedName>
</protein>
<dbReference type="AlphaFoldDB" id="A0A7R9DEP4"/>
<organism evidence="1">
    <name type="scientific">Timema cristinae</name>
    <name type="common">Walking stick</name>
    <dbReference type="NCBI Taxonomy" id="61476"/>
    <lineage>
        <taxon>Eukaryota</taxon>
        <taxon>Metazoa</taxon>
        <taxon>Ecdysozoa</taxon>
        <taxon>Arthropoda</taxon>
        <taxon>Hexapoda</taxon>
        <taxon>Insecta</taxon>
        <taxon>Pterygota</taxon>
        <taxon>Neoptera</taxon>
        <taxon>Polyneoptera</taxon>
        <taxon>Phasmatodea</taxon>
        <taxon>Timematodea</taxon>
        <taxon>Timematoidea</taxon>
        <taxon>Timematidae</taxon>
        <taxon>Timema</taxon>
    </lineage>
</organism>